<evidence type="ECO:0000313" key="3">
    <source>
        <dbReference type="Proteomes" id="UP000694680"/>
    </source>
</evidence>
<reference evidence="2" key="2">
    <citation type="submission" date="2025-08" db="UniProtKB">
        <authorList>
            <consortium name="Ensembl"/>
        </authorList>
    </citation>
    <scope>IDENTIFICATION</scope>
</reference>
<dbReference type="Proteomes" id="UP000694680">
    <property type="component" value="Chromosome 22"/>
</dbReference>
<dbReference type="Ensembl" id="ENSGWIT00000053546.1">
    <property type="protein sequence ID" value="ENSGWIP00000049541.1"/>
    <property type="gene ID" value="ENSGWIG00000024166.1"/>
</dbReference>
<dbReference type="AlphaFoldDB" id="A0A8C5HSK2"/>
<proteinExistence type="predicted"/>
<reference evidence="2" key="1">
    <citation type="submission" date="2020-06" db="EMBL/GenBank/DDBJ databases">
        <authorList>
            <consortium name="Wellcome Sanger Institute Data Sharing"/>
        </authorList>
    </citation>
    <scope>NUCLEOTIDE SEQUENCE [LARGE SCALE GENOMIC DNA]</scope>
</reference>
<organism evidence="2 3">
    <name type="scientific">Gouania willdenowi</name>
    <name type="common">Blunt-snouted clingfish</name>
    <name type="synonym">Lepadogaster willdenowi</name>
    <dbReference type="NCBI Taxonomy" id="441366"/>
    <lineage>
        <taxon>Eukaryota</taxon>
        <taxon>Metazoa</taxon>
        <taxon>Chordata</taxon>
        <taxon>Craniata</taxon>
        <taxon>Vertebrata</taxon>
        <taxon>Euteleostomi</taxon>
        <taxon>Actinopterygii</taxon>
        <taxon>Neopterygii</taxon>
        <taxon>Teleostei</taxon>
        <taxon>Neoteleostei</taxon>
        <taxon>Acanthomorphata</taxon>
        <taxon>Ovalentaria</taxon>
        <taxon>Blenniimorphae</taxon>
        <taxon>Blenniiformes</taxon>
        <taxon>Gobiesocoidei</taxon>
        <taxon>Gobiesocidae</taxon>
        <taxon>Gobiesocinae</taxon>
        <taxon>Gouania</taxon>
    </lineage>
</organism>
<sequence length="308" mass="35896">MKENKELKESQAVGHVDSEASPKVLKHFPTLDRHKNISFLLKELDVLRHTNNKLHHQILRMEEDEVLQEEQKKKKNWEEPTALMMELMSNQKSRDQAMMSRLLLANEERDEALLRVDQLQRLVQMESVHPDSPDQDQDVDQLLQRVCSSESAVEVHQVGSIILQCLRSARQRRDDIIVQEMKAVMEERDKSVGTYQQLLQQVDQRPTEEQLLALQRERDVASDELRRVEAELQSLQTNQISQTPPNQHEAPALLLQLNQLSLDKQRVEAELRRSQEEEQQANERVQRLERLVEVLRKKVGGGAMRPVL</sequence>
<feature type="coiled-coil region" evidence="1">
    <location>
        <begin position="211"/>
        <end position="298"/>
    </location>
</feature>
<gene>
    <name evidence="2" type="primary">mipol1</name>
</gene>
<keyword evidence="3" id="KW-1185">Reference proteome</keyword>
<dbReference type="InterPro" id="IPR026175">
    <property type="entry name" value="MIPOL1"/>
</dbReference>
<evidence type="ECO:0000313" key="2">
    <source>
        <dbReference type="Ensembl" id="ENSGWIP00000049541.1"/>
    </source>
</evidence>
<name>A0A8C5HSK2_GOUWI</name>
<protein>
    <recommendedName>
        <fullName evidence="4">Mirror-image polydactyly 1</fullName>
    </recommendedName>
</protein>
<accession>A0A8C5HSK2</accession>
<keyword evidence="1" id="KW-0175">Coiled coil</keyword>
<dbReference type="PANTHER" id="PTHR22089">
    <property type="entry name" value="MIRROR-IMAGE POLYDACTYLY GENE 1 PROTEIN"/>
    <property type="match status" value="1"/>
</dbReference>
<reference evidence="2" key="3">
    <citation type="submission" date="2025-09" db="UniProtKB">
        <authorList>
            <consortium name="Ensembl"/>
        </authorList>
    </citation>
    <scope>IDENTIFICATION</scope>
</reference>
<evidence type="ECO:0008006" key="4">
    <source>
        <dbReference type="Google" id="ProtNLM"/>
    </source>
</evidence>
<evidence type="ECO:0000256" key="1">
    <source>
        <dbReference type="SAM" id="Coils"/>
    </source>
</evidence>
<dbReference type="PANTHER" id="PTHR22089:SF2">
    <property type="entry name" value="MIRROR-IMAGE POLYDACTYLY GENE 1 PROTEIN"/>
    <property type="match status" value="1"/>
</dbReference>